<dbReference type="GO" id="GO:0006313">
    <property type="term" value="P:DNA transposition"/>
    <property type="evidence" value="ECO:0007669"/>
    <property type="project" value="InterPro"/>
</dbReference>
<proteinExistence type="inferred from homology"/>
<accession>A0A2R5G1W3</accession>
<dbReference type="Proteomes" id="UP000245124">
    <property type="component" value="Unassembled WGS sequence"/>
</dbReference>
<dbReference type="AlphaFoldDB" id="A0A2R5G1W3"/>
<dbReference type="NCBIfam" id="NF033527">
    <property type="entry name" value="transpos_Tn3"/>
    <property type="match status" value="1"/>
</dbReference>
<dbReference type="GO" id="GO:0003677">
    <property type="term" value="F:DNA binding"/>
    <property type="evidence" value="ECO:0007669"/>
    <property type="project" value="UniProtKB-KW"/>
</dbReference>
<dbReference type="EMBL" id="BDUD01000009">
    <property type="protein sequence ID" value="GBG23718.1"/>
    <property type="molecule type" value="Genomic_DNA"/>
</dbReference>
<evidence type="ECO:0000256" key="2">
    <source>
        <dbReference type="ARBA" id="ARBA00022578"/>
    </source>
</evidence>
<evidence type="ECO:0000313" key="7">
    <source>
        <dbReference type="EMBL" id="GBG23150.1"/>
    </source>
</evidence>
<evidence type="ECO:0000256" key="1">
    <source>
        <dbReference type="ARBA" id="ARBA00009402"/>
    </source>
</evidence>
<dbReference type="OrthoDB" id="51846at2"/>
<protein>
    <submittedName>
        <fullName evidence="8">Transposase Tn3 family protein</fullName>
    </submittedName>
</protein>
<dbReference type="InterPro" id="IPR002513">
    <property type="entry name" value="Tn3_Tnp_DDE_dom"/>
</dbReference>
<dbReference type="InterPro" id="IPR047653">
    <property type="entry name" value="Tn3-like_transpos"/>
</dbReference>
<reference evidence="8 10" key="1">
    <citation type="submission" date="2017-06" db="EMBL/GenBank/DDBJ databases">
        <title>Genome sequencing of cyanobaciteial culture collection at National Institute for Environmental Studies (NIES).</title>
        <authorList>
            <person name="Hirose Y."/>
            <person name="Shimura Y."/>
            <person name="Fujisawa T."/>
            <person name="Nakamura Y."/>
            <person name="Kawachi M."/>
        </authorList>
    </citation>
    <scope>NUCLEOTIDE SEQUENCE [LARGE SCALE GENOMIC DNA]</scope>
    <source>
        <strain evidence="8 10">NIES-4072</strain>
    </source>
</reference>
<keyword evidence="2" id="KW-0815">Transposition</keyword>
<comment type="similarity">
    <text evidence="1">Belongs to the transposase 7 family.</text>
</comment>
<evidence type="ECO:0000256" key="3">
    <source>
        <dbReference type="ARBA" id="ARBA00023125"/>
    </source>
</evidence>
<dbReference type="InterPro" id="IPR025296">
    <property type="entry name" value="DUF4158"/>
</dbReference>
<feature type="domain" description="DUF4158" evidence="6">
    <location>
        <begin position="4"/>
        <end position="153"/>
    </location>
</feature>
<dbReference type="EMBL" id="BDUD01000011">
    <property type="protein sequence ID" value="GBG23780.1"/>
    <property type="molecule type" value="Genomic_DNA"/>
</dbReference>
<feature type="domain" description="Tn3 transposase DDE" evidence="5">
    <location>
        <begin position="588"/>
        <end position="977"/>
    </location>
</feature>
<evidence type="ECO:0000313" key="10">
    <source>
        <dbReference type="Proteomes" id="UP000245124"/>
    </source>
</evidence>
<dbReference type="EMBL" id="BDUD01000002">
    <property type="protein sequence ID" value="GBG23150.1"/>
    <property type="molecule type" value="Genomic_DNA"/>
</dbReference>
<evidence type="ECO:0000313" key="8">
    <source>
        <dbReference type="EMBL" id="GBG23718.1"/>
    </source>
</evidence>
<organism evidence="8 10">
    <name type="scientific">Nostoc commune NIES-4072</name>
    <dbReference type="NCBI Taxonomy" id="2005467"/>
    <lineage>
        <taxon>Bacteria</taxon>
        <taxon>Bacillati</taxon>
        <taxon>Cyanobacteriota</taxon>
        <taxon>Cyanophyceae</taxon>
        <taxon>Nostocales</taxon>
        <taxon>Nostocaceae</taxon>
        <taxon>Nostoc</taxon>
    </lineage>
</organism>
<evidence type="ECO:0000256" key="4">
    <source>
        <dbReference type="ARBA" id="ARBA00023172"/>
    </source>
</evidence>
<keyword evidence="4" id="KW-0233">DNA recombination</keyword>
<dbReference type="Pfam" id="PF01526">
    <property type="entry name" value="DDE_Tnp_Tn3"/>
    <property type="match status" value="1"/>
</dbReference>
<gene>
    <name evidence="7" type="ORF">NIES4072_68620</name>
    <name evidence="8" type="ORF">NIES4072_74300</name>
    <name evidence="9" type="ORF">NIES4072_74920</name>
</gene>
<evidence type="ECO:0000259" key="6">
    <source>
        <dbReference type="Pfam" id="PF13700"/>
    </source>
</evidence>
<comment type="caution">
    <text evidence="8">The sequence shown here is derived from an EMBL/GenBank/DDBJ whole genome shotgun (WGS) entry which is preliminary data.</text>
</comment>
<dbReference type="GO" id="GO:0004803">
    <property type="term" value="F:transposase activity"/>
    <property type="evidence" value="ECO:0007669"/>
    <property type="project" value="InterPro"/>
</dbReference>
<dbReference type="Pfam" id="PF13700">
    <property type="entry name" value="DUF4158"/>
    <property type="match status" value="1"/>
</dbReference>
<dbReference type="RefSeq" id="WP_109013089.1">
    <property type="nucleotide sequence ID" value="NZ_BDUD01000002.1"/>
</dbReference>
<sequence>MKRNWQPEELLEYWTLLPKELELLAHKNPQNRLIFALLLKFFQMEAKFPESDHEIPAVVVNYVTQQLSITPSVYQDCNWQGRSVKYYRKKIRELFGFREATINDAEELVNWLTEQALIYELKFEQLKSAAFDRLRELKIEPPTLNRLERITRSALHSFEENFFQKTVAQLSSRTKEQIDNLFKPHPLENQSDEEVTQLDVDSSQLSIWNELKLDPGRIGVESFQKSIEKLSILRQLDLPPDLFTTIPTKILQKYKQRVVVEYPKDLRRHPEPIRYTLVAIFALVRSQEIIDNLVELIIQIVHRIGAKAEKRVDQELLQDFKKVNGKTNLLFQMAEASLQQPDGVIREVIFPIVGETTLKNLVKEYKSTGNVYRERVYTVMRSSYGRHYRRILPLILEQLEFRSNNDVHRPVIQALLLLKKYAHSSQRYYDITEDIPIEGVLRSGWQELILEKSSDGDLKVNRINYELSVLQALRDKLRCKEIWVVGAYRYRNPESDLPTDFEAQRAAYFQALQQPSDVEEFITDLQMQMQSALMQLESGLSKNKYVLIKNQVKSQISLSPIPPQSEPINLGRLKTEINRRWARTSLLDILKETDLRVNFTGHFQSVLTREVLESELLQKRLLLCLYGLGTNTGLKRLSDDIGGNNYQELLHVKRCYIQKQQLRNAITNVANAIFQARLKHIWGEGTSSCASDSKKFGAWDQNLMTEWHIRYGGRGVMIYWHVEKNSVCIYSQLKTCSSSEVAAMIEGLLRHCTQMKVEKNFVDSHGQSEVAFAFCHLLGFQLMPRIKRINVQKLYLPINGSASDYPNLQPVLTRTINWDLIRQQYDQMIKYATALRLGMAETDAILKRFTRGNLLHPTYQALCELGKAVKTIFLCQYLHSVELRREINEGLNVVENWNSANSFIFYGKGGEVATNRLEDQELAILSLHLLQISLVYINTLMIQQVLSQPEWMKLMTKLDLRALSPLIWLHINPYGTFKLDMNERLPIETAA</sequence>
<evidence type="ECO:0000259" key="5">
    <source>
        <dbReference type="Pfam" id="PF01526"/>
    </source>
</evidence>
<evidence type="ECO:0000313" key="9">
    <source>
        <dbReference type="EMBL" id="GBG23780.1"/>
    </source>
</evidence>
<keyword evidence="10" id="KW-1185">Reference proteome</keyword>
<name>A0A2R5G1W3_NOSCO</name>
<keyword evidence="3" id="KW-0238">DNA-binding</keyword>